<gene>
    <name evidence="1" type="ORF">KAT72_21745</name>
</gene>
<protein>
    <submittedName>
        <fullName evidence="1">Uncharacterized protein</fullName>
    </submittedName>
</protein>
<evidence type="ECO:0000313" key="1">
    <source>
        <dbReference type="EMBL" id="MBR7631537.1"/>
    </source>
</evidence>
<dbReference type="InterPro" id="IPR033469">
    <property type="entry name" value="CYTH-like_dom_sf"/>
</dbReference>
<accession>A0ABS5GWK6</accession>
<sequence length="72" mass="8204">MNVHVTRDHHEGIGDVAELAIMTDDKALLPDYRQPLLILATRLDLCSGQRETRSYRTLCEQSLTLDSKRLPL</sequence>
<dbReference type="Proteomes" id="UP000675653">
    <property type="component" value="Unassembled WGS sequence"/>
</dbReference>
<keyword evidence="2" id="KW-1185">Reference proteome</keyword>
<proteinExistence type="predicted"/>
<dbReference type="SUPFAM" id="SSF55154">
    <property type="entry name" value="CYTH-like phosphatases"/>
    <property type="match status" value="1"/>
</dbReference>
<evidence type="ECO:0000313" key="2">
    <source>
        <dbReference type="Proteomes" id="UP000675653"/>
    </source>
</evidence>
<reference evidence="1 2" key="1">
    <citation type="submission" date="2021-04" db="EMBL/GenBank/DDBJ databases">
        <title>Draft Genome of Aeromonas popoffii ID682, isolated from a natural water source in Idaho.</title>
        <authorList>
            <person name="Testerman T."/>
            <person name="Graf J."/>
        </authorList>
    </citation>
    <scope>NUCLEOTIDE SEQUENCE [LARGE SCALE GENOMIC DNA]</scope>
    <source>
        <strain evidence="1 2">ID682</strain>
    </source>
</reference>
<comment type="caution">
    <text evidence="1">The sequence shown here is derived from an EMBL/GenBank/DDBJ whole genome shotgun (WGS) entry which is preliminary data.</text>
</comment>
<dbReference type="Gene3D" id="2.40.320.10">
    <property type="entry name" value="Hypothetical Protein Pfu-838710-001"/>
    <property type="match status" value="1"/>
</dbReference>
<name>A0ABS5GWK6_9GAMM</name>
<organism evidence="1 2">
    <name type="scientific">Aeromonas popoffii</name>
    <dbReference type="NCBI Taxonomy" id="70856"/>
    <lineage>
        <taxon>Bacteria</taxon>
        <taxon>Pseudomonadati</taxon>
        <taxon>Pseudomonadota</taxon>
        <taxon>Gammaproteobacteria</taxon>
        <taxon>Aeromonadales</taxon>
        <taxon>Aeromonadaceae</taxon>
        <taxon>Aeromonas</taxon>
    </lineage>
</organism>
<dbReference type="EMBL" id="JAGRZL010000102">
    <property type="protein sequence ID" value="MBR7631537.1"/>
    <property type="molecule type" value="Genomic_DNA"/>
</dbReference>